<dbReference type="InterPro" id="IPR017941">
    <property type="entry name" value="Rieske_2Fe-2S"/>
</dbReference>
<dbReference type="EMBL" id="WSEK01000004">
    <property type="protein sequence ID" value="MVQ50253.1"/>
    <property type="molecule type" value="Genomic_DNA"/>
</dbReference>
<name>A0A6L6XU37_9ACTN</name>
<dbReference type="RefSeq" id="WP_181645301.1">
    <property type="nucleotide sequence ID" value="NZ_WSEK01000004.1"/>
</dbReference>
<gene>
    <name evidence="8" type="primary">nirD</name>
    <name evidence="8" type="ORF">GON03_13785</name>
</gene>
<proteinExistence type="predicted"/>
<dbReference type="AlphaFoldDB" id="A0A6L6XU37"/>
<keyword evidence="1" id="KW-0001">2Fe-2S</keyword>
<dbReference type="InterPro" id="IPR036922">
    <property type="entry name" value="Rieske_2Fe-2S_sf"/>
</dbReference>
<accession>A0A6L6XU37</accession>
<dbReference type="GO" id="GO:0004497">
    <property type="term" value="F:monooxygenase activity"/>
    <property type="evidence" value="ECO:0007669"/>
    <property type="project" value="UniProtKB-ARBA"/>
</dbReference>
<dbReference type="GO" id="GO:0008942">
    <property type="term" value="F:nitrite reductase [NAD(P)H] activity"/>
    <property type="evidence" value="ECO:0007669"/>
    <property type="project" value="InterPro"/>
</dbReference>
<feature type="domain" description="Rieske" evidence="7">
    <location>
        <begin position="2"/>
        <end position="102"/>
    </location>
</feature>
<evidence type="ECO:0000256" key="3">
    <source>
        <dbReference type="ARBA" id="ARBA00023002"/>
    </source>
</evidence>
<evidence type="ECO:0000256" key="2">
    <source>
        <dbReference type="ARBA" id="ARBA00022723"/>
    </source>
</evidence>
<keyword evidence="5" id="KW-0411">Iron-sulfur</keyword>
<reference evidence="8 9" key="1">
    <citation type="submission" date="2019-12" db="EMBL/GenBank/DDBJ databases">
        <authorList>
            <person name="Huq M.A."/>
        </authorList>
    </citation>
    <scope>NUCLEOTIDE SEQUENCE [LARGE SCALE GENOMIC DNA]</scope>
    <source>
        <strain evidence="8 9">MAH-18</strain>
    </source>
</reference>
<dbReference type="GO" id="GO:0051537">
    <property type="term" value="F:2 iron, 2 sulfur cluster binding"/>
    <property type="evidence" value="ECO:0007669"/>
    <property type="project" value="UniProtKB-KW"/>
</dbReference>
<keyword evidence="2" id="KW-0479">Metal-binding</keyword>
<sequence>MTPVCRLDQIEVEGGVAALVDGVAVAIFRTHDGNVYAMSNYDPFSRASVLARGIVGDRGGTPFVASPMHKQAFDLRTGQCLDDAAVRVPTYDVRVDGGVVLVGPPQET</sequence>
<evidence type="ECO:0000256" key="5">
    <source>
        <dbReference type="ARBA" id="ARBA00023014"/>
    </source>
</evidence>
<dbReference type="PROSITE" id="PS51300">
    <property type="entry name" value="NIRD"/>
    <property type="match status" value="1"/>
</dbReference>
<dbReference type="Pfam" id="PF13806">
    <property type="entry name" value="Rieske_2"/>
    <property type="match status" value="1"/>
</dbReference>
<keyword evidence="3" id="KW-0560">Oxidoreductase</keyword>
<dbReference type="GO" id="GO:0016705">
    <property type="term" value="F:oxidoreductase activity, acting on paired donors, with incorporation or reduction of molecular oxygen"/>
    <property type="evidence" value="ECO:0007669"/>
    <property type="project" value="UniProtKB-ARBA"/>
</dbReference>
<keyword evidence="4" id="KW-0408">Iron</keyword>
<evidence type="ECO:0000259" key="7">
    <source>
        <dbReference type="PROSITE" id="PS51296"/>
    </source>
</evidence>
<dbReference type="NCBIfam" id="TIGR02378">
    <property type="entry name" value="nirD_assim_sml"/>
    <property type="match status" value="1"/>
</dbReference>
<dbReference type="SUPFAM" id="SSF50022">
    <property type="entry name" value="ISP domain"/>
    <property type="match status" value="1"/>
</dbReference>
<organism evidence="8 9">
    <name type="scientific">Nocardioides agri</name>
    <dbReference type="NCBI Taxonomy" id="2682843"/>
    <lineage>
        <taxon>Bacteria</taxon>
        <taxon>Bacillati</taxon>
        <taxon>Actinomycetota</taxon>
        <taxon>Actinomycetes</taxon>
        <taxon>Propionibacteriales</taxon>
        <taxon>Nocardioidaceae</taxon>
        <taxon>Nocardioides</taxon>
    </lineage>
</organism>
<dbReference type="GO" id="GO:0042128">
    <property type="term" value="P:nitrate assimilation"/>
    <property type="evidence" value="ECO:0007669"/>
    <property type="project" value="UniProtKB-KW"/>
</dbReference>
<dbReference type="InterPro" id="IPR017881">
    <property type="entry name" value="NirD"/>
</dbReference>
<dbReference type="PANTHER" id="PTHR40562:SF1">
    <property type="entry name" value="NITRITE REDUCTASE (NADH) SMALL SUBUNIT"/>
    <property type="match status" value="1"/>
</dbReference>
<dbReference type="PROSITE" id="PS51296">
    <property type="entry name" value="RIESKE"/>
    <property type="match status" value="1"/>
</dbReference>
<protein>
    <submittedName>
        <fullName evidence="8">Nitrite reductase small subunit NirD</fullName>
    </submittedName>
</protein>
<keyword evidence="9" id="KW-1185">Reference proteome</keyword>
<dbReference type="Gene3D" id="2.102.10.10">
    <property type="entry name" value="Rieske [2Fe-2S] iron-sulphur domain"/>
    <property type="match status" value="1"/>
</dbReference>
<comment type="caution">
    <text evidence="8">The sequence shown here is derived from an EMBL/GenBank/DDBJ whole genome shotgun (WGS) entry which is preliminary data.</text>
</comment>
<dbReference type="CDD" id="cd03529">
    <property type="entry name" value="Rieske_NirD"/>
    <property type="match status" value="1"/>
</dbReference>
<dbReference type="InterPro" id="IPR012748">
    <property type="entry name" value="Rieske-like_NirD"/>
</dbReference>
<dbReference type="Proteomes" id="UP000473525">
    <property type="component" value="Unassembled WGS sequence"/>
</dbReference>
<dbReference type="PANTHER" id="PTHR40562">
    <property type="match status" value="1"/>
</dbReference>
<evidence type="ECO:0000256" key="1">
    <source>
        <dbReference type="ARBA" id="ARBA00022714"/>
    </source>
</evidence>
<evidence type="ECO:0000256" key="4">
    <source>
        <dbReference type="ARBA" id="ARBA00023004"/>
    </source>
</evidence>
<evidence type="ECO:0000313" key="9">
    <source>
        <dbReference type="Proteomes" id="UP000473525"/>
    </source>
</evidence>
<evidence type="ECO:0000313" key="8">
    <source>
        <dbReference type="EMBL" id="MVQ50253.1"/>
    </source>
</evidence>
<dbReference type="GO" id="GO:0046872">
    <property type="term" value="F:metal ion binding"/>
    <property type="evidence" value="ECO:0007669"/>
    <property type="project" value="UniProtKB-KW"/>
</dbReference>
<keyword evidence="6" id="KW-0534">Nitrate assimilation</keyword>
<evidence type="ECO:0000256" key="6">
    <source>
        <dbReference type="ARBA" id="ARBA00023063"/>
    </source>
</evidence>